<dbReference type="Gene3D" id="2.60.40.4070">
    <property type="match status" value="1"/>
</dbReference>
<dbReference type="InterPro" id="IPR013830">
    <property type="entry name" value="SGNH_hydro"/>
</dbReference>
<dbReference type="AlphaFoldDB" id="A0A644V1I5"/>
<sequence length="744" mass="79842">MIANLQKLDGLKYGARAFVGVSLSLIFKITYLMKSLRLFLLCVLFIPFMLSAQNATIKVAVLGSSTAAGSGTVNTANAWVNQYRQYLKTLNASNDVVNLAVGGYTTYQVMASDYTAPVGRPSPDAEHNITKALSHNPDVIIINLPTNDAAGNYTVAEQLANYRAIQAKAAARNIPVYVATTQPRYFSVEQRKNLMDTRDSIKLYFGTKAIDFWTDIANEDGTIQAQYDSGDGVHLNDAAHTVLKNRVVDADILKYSRIESTHDTIDIDFGSSLSTGTWNNLNTAMQDTVLNLINTQNQSTGISIWIHDAFTGVNINGTTTPDAGLKVPSSASSDSFFGSVAAHSGVSEPTGGFTVSGLNRNNKYSFTFFASRTGVSDNRETAYKVTGETEETVALDAANNVANTVTVKDMKPSANGTIIISVGPGANNTNASKYYFIGFMRVVVEKQQVVYDPDGTINIDFGSKPSGGTWNNFTTPTGGQIISDLVNTEGNNTGISLWVHDSFTGINEVGTTAPDASLGIESNGSSDSFFGSVGVHSGVSEPTGGVTLGGLKQESYYTLSFFASRDQATDNRETKYTVTGSKTESVSLDAANNTKNMVSVFNMQPAADGTIKVDVAPGDKNNNSLKYYYLGIMRIVYDHNSSNGIEENIADKVQFSVFPNPVTDKATFSYTISEAARVSISIYDICGGIIHTIQDNNALPGINNVTWDITRANAQRLSPGIYLGKVTITSPGSVSSQTVKIQVK</sequence>
<dbReference type="InterPro" id="IPR053140">
    <property type="entry name" value="GDSL_Rv0518-like"/>
</dbReference>
<evidence type="ECO:0000313" key="3">
    <source>
        <dbReference type="EMBL" id="MPL85021.1"/>
    </source>
</evidence>
<proteinExistence type="predicted"/>
<keyword evidence="1" id="KW-0812">Transmembrane</keyword>
<organism evidence="3">
    <name type="scientific">bioreactor metagenome</name>
    <dbReference type="NCBI Taxonomy" id="1076179"/>
    <lineage>
        <taxon>unclassified sequences</taxon>
        <taxon>metagenomes</taxon>
        <taxon>ecological metagenomes</taxon>
    </lineage>
</organism>
<evidence type="ECO:0000259" key="2">
    <source>
        <dbReference type="Pfam" id="PF13472"/>
    </source>
</evidence>
<dbReference type="Gene3D" id="3.40.50.1110">
    <property type="entry name" value="SGNH hydrolase"/>
    <property type="match status" value="1"/>
</dbReference>
<dbReference type="SUPFAM" id="SSF52266">
    <property type="entry name" value="SGNH hydrolase"/>
    <property type="match status" value="1"/>
</dbReference>
<dbReference type="PANTHER" id="PTHR43784:SF2">
    <property type="entry name" value="GDSL-LIKE LIPASE_ACYLHYDROLASE, PUTATIVE (AFU_ORTHOLOGUE AFUA_2G00820)-RELATED"/>
    <property type="match status" value="1"/>
</dbReference>
<dbReference type="CDD" id="cd00229">
    <property type="entry name" value="SGNH_hydrolase"/>
    <property type="match status" value="1"/>
</dbReference>
<feature type="domain" description="SGNH hydrolase-type esterase" evidence="2">
    <location>
        <begin position="61"/>
        <end position="241"/>
    </location>
</feature>
<dbReference type="InterPro" id="IPR036514">
    <property type="entry name" value="SGNH_hydro_sf"/>
</dbReference>
<dbReference type="PANTHER" id="PTHR43784">
    <property type="entry name" value="GDSL-LIKE LIPASE/ACYLHYDROLASE, PUTATIVE (AFU_ORTHOLOGUE AFUA_2G00820)-RELATED"/>
    <property type="match status" value="1"/>
</dbReference>
<name>A0A644V1I5_9ZZZZ</name>
<dbReference type="InterPro" id="IPR026444">
    <property type="entry name" value="Secre_tail"/>
</dbReference>
<comment type="caution">
    <text evidence="3">The sequence shown here is derived from an EMBL/GenBank/DDBJ whole genome shotgun (WGS) entry which is preliminary data.</text>
</comment>
<feature type="transmembrane region" description="Helical" evidence="1">
    <location>
        <begin position="13"/>
        <end position="31"/>
    </location>
</feature>
<reference evidence="3" key="1">
    <citation type="submission" date="2019-08" db="EMBL/GenBank/DDBJ databases">
        <authorList>
            <person name="Kucharzyk K."/>
            <person name="Murdoch R.W."/>
            <person name="Higgins S."/>
            <person name="Loffler F."/>
        </authorList>
    </citation>
    <scope>NUCLEOTIDE SEQUENCE</scope>
</reference>
<protein>
    <recommendedName>
        <fullName evidence="2">SGNH hydrolase-type esterase domain-containing protein</fullName>
    </recommendedName>
</protein>
<dbReference type="EMBL" id="VSSQ01000198">
    <property type="protein sequence ID" value="MPL85021.1"/>
    <property type="molecule type" value="Genomic_DNA"/>
</dbReference>
<keyword evidence="1" id="KW-1133">Transmembrane helix</keyword>
<accession>A0A644V1I5</accession>
<keyword evidence="1" id="KW-0472">Membrane</keyword>
<evidence type="ECO:0000256" key="1">
    <source>
        <dbReference type="SAM" id="Phobius"/>
    </source>
</evidence>
<dbReference type="NCBIfam" id="TIGR04183">
    <property type="entry name" value="Por_Secre_tail"/>
    <property type="match status" value="1"/>
</dbReference>
<gene>
    <name evidence="3" type="ORF">SDC9_30987</name>
</gene>
<dbReference type="Pfam" id="PF13472">
    <property type="entry name" value="Lipase_GDSL_2"/>
    <property type="match status" value="1"/>
</dbReference>